<keyword evidence="4" id="KW-0121">Carboxypeptidase</keyword>
<evidence type="ECO:0000256" key="3">
    <source>
        <dbReference type="ARBA" id="ARBA00005988"/>
    </source>
</evidence>
<evidence type="ECO:0000256" key="8">
    <source>
        <dbReference type="ARBA" id="ARBA00022801"/>
    </source>
</evidence>
<feature type="active site" description="Proton donor/acceptor" evidence="14">
    <location>
        <position position="433"/>
    </location>
</feature>
<dbReference type="InterPro" id="IPR057246">
    <property type="entry name" value="CARBOXYPEPT_ZN_1"/>
</dbReference>
<evidence type="ECO:0000256" key="12">
    <source>
        <dbReference type="ARBA" id="ARBA00023145"/>
    </source>
</evidence>
<evidence type="ECO:0000256" key="9">
    <source>
        <dbReference type="ARBA" id="ARBA00022833"/>
    </source>
</evidence>
<keyword evidence="8" id="KW-0378">Hydrolase</keyword>
<dbReference type="Gene3D" id="3.40.630.10">
    <property type="entry name" value="Zn peptidases"/>
    <property type="match status" value="1"/>
</dbReference>
<dbReference type="CDD" id="cd03860">
    <property type="entry name" value="M14_CP_A-B_like"/>
    <property type="match status" value="1"/>
</dbReference>
<evidence type="ECO:0000256" key="2">
    <source>
        <dbReference type="ARBA" id="ARBA00003091"/>
    </source>
</evidence>
<evidence type="ECO:0000256" key="5">
    <source>
        <dbReference type="ARBA" id="ARBA00022670"/>
    </source>
</evidence>
<organism evidence="16 17">
    <name type="scientific">Podospora pseudocomata</name>
    <dbReference type="NCBI Taxonomy" id="2093779"/>
    <lineage>
        <taxon>Eukaryota</taxon>
        <taxon>Fungi</taxon>
        <taxon>Dikarya</taxon>
        <taxon>Ascomycota</taxon>
        <taxon>Pezizomycotina</taxon>
        <taxon>Sordariomycetes</taxon>
        <taxon>Sordariomycetidae</taxon>
        <taxon>Sordariales</taxon>
        <taxon>Podosporaceae</taxon>
        <taxon>Podospora</taxon>
    </lineage>
</organism>
<keyword evidence="11" id="KW-0482">Metalloprotease</keyword>
<dbReference type="SMART" id="SM00631">
    <property type="entry name" value="Zn_pept"/>
    <property type="match status" value="1"/>
</dbReference>
<dbReference type="PROSITE" id="PS52035">
    <property type="entry name" value="PEPTIDASE_M14"/>
    <property type="match status" value="1"/>
</dbReference>
<gene>
    <name evidence="16" type="ORF">QC762_704840</name>
</gene>
<accession>A0ABR0G262</accession>
<dbReference type="InterPro" id="IPR003146">
    <property type="entry name" value="M14A_act_pep"/>
</dbReference>
<dbReference type="SUPFAM" id="SSF54897">
    <property type="entry name" value="Protease propeptides/inhibitors"/>
    <property type="match status" value="1"/>
</dbReference>
<dbReference type="PROSITE" id="PS00132">
    <property type="entry name" value="CARBOXYPEPT_ZN_1"/>
    <property type="match status" value="1"/>
</dbReference>
<dbReference type="GeneID" id="87913245"/>
<comment type="caution">
    <text evidence="16">The sequence shown here is derived from an EMBL/GenBank/DDBJ whole genome shotgun (WGS) entry which is preliminary data.</text>
</comment>
<dbReference type="EMBL" id="JAFFHA010000009">
    <property type="protein sequence ID" value="KAK4649813.1"/>
    <property type="molecule type" value="Genomic_DNA"/>
</dbReference>
<keyword evidence="7" id="KW-0732">Signal</keyword>
<evidence type="ECO:0000313" key="16">
    <source>
        <dbReference type="EMBL" id="KAK4649813.1"/>
    </source>
</evidence>
<keyword evidence="10" id="KW-0843">Virulence</keyword>
<evidence type="ECO:0000259" key="15">
    <source>
        <dbReference type="PROSITE" id="PS52035"/>
    </source>
</evidence>
<comment type="function">
    <text evidence="2">Extracellular metalloprotease that contributes to pathogenicity.</text>
</comment>
<evidence type="ECO:0000313" key="17">
    <source>
        <dbReference type="Proteomes" id="UP001323405"/>
    </source>
</evidence>
<keyword evidence="9" id="KW-0862">Zinc</keyword>
<evidence type="ECO:0000256" key="7">
    <source>
        <dbReference type="ARBA" id="ARBA00022729"/>
    </source>
</evidence>
<dbReference type="PANTHER" id="PTHR11705:SF143">
    <property type="entry name" value="SLL0236 PROTEIN"/>
    <property type="match status" value="1"/>
</dbReference>
<comment type="similarity">
    <text evidence="3 14">Belongs to the peptidase M14 family.</text>
</comment>
<keyword evidence="12" id="KW-0865">Zymogen</keyword>
<sequence>MGTTSNPRSFQEAIKQPGLTGIARGKELLQELHGQDASSQLFKMKSVFAFSTLLALASAAAVPERQVRPAVTAYDGYKVFRVAVKNQVNKVSKIIEQLELETWKAPKAPGALADIVVPPSKVAEFEAAVAGMEVTTMHEDLAASIEEESNFSAYAVGSANATWFNSYHSYNDHLQFLRDLQATYPTRSAIVTSGNSNEGRPITGIHFWGSSGKGKKPAVIFHSTVHAREWITTMVNEYLAFNLLTKYDTDAEIKSFVDKYDFYVFPVVNPDGFVFTQTNTRLWRKNRQSNTGSTCIGRDINRNWNFQWSVTGGASTNPCAEDYKGRAASDAPETTNLANFIRSVKSSQGLKLFIDWHAYSQLFMTPYGYSCTARAAKHTELVSLAAGAASAIQAVYGTRFTSGPICSTIYKATGSSVDWANDVGGSEYTFTAELRDTGANGFVLPASQIVPSGVETWAGLRYLLLNMK</sequence>
<dbReference type="Pfam" id="PF02244">
    <property type="entry name" value="Propep_M14"/>
    <property type="match status" value="1"/>
</dbReference>
<dbReference type="RefSeq" id="XP_062738788.1">
    <property type="nucleotide sequence ID" value="XM_062893338.1"/>
</dbReference>
<keyword evidence="5" id="KW-0645">Protease</keyword>
<evidence type="ECO:0000256" key="11">
    <source>
        <dbReference type="ARBA" id="ARBA00023049"/>
    </source>
</evidence>
<evidence type="ECO:0000256" key="14">
    <source>
        <dbReference type="PROSITE-ProRule" id="PRU01379"/>
    </source>
</evidence>
<reference evidence="16 17" key="1">
    <citation type="journal article" date="2023" name="bioRxiv">
        <title>High-quality genome assemblies of four members of thePodospora anserinaspecies complex.</title>
        <authorList>
            <person name="Ament-Velasquez S.L."/>
            <person name="Vogan A.A."/>
            <person name="Wallerman O."/>
            <person name="Hartmann F."/>
            <person name="Gautier V."/>
            <person name="Silar P."/>
            <person name="Giraud T."/>
            <person name="Johannesson H."/>
        </authorList>
    </citation>
    <scope>NUCLEOTIDE SEQUENCE [LARGE SCALE GENOMIC DNA]</scope>
    <source>
        <strain evidence="16 17">CBS 415.72m</strain>
    </source>
</reference>
<evidence type="ECO:0000256" key="10">
    <source>
        <dbReference type="ARBA" id="ARBA00023026"/>
    </source>
</evidence>
<dbReference type="InterPro" id="IPR000834">
    <property type="entry name" value="Peptidase_M14"/>
</dbReference>
<dbReference type="PRINTS" id="PR00765">
    <property type="entry name" value="CRBOXYPTASEA"/>
</dbReference>
<evidence type="ECO:0000256" key="1">
    <source>
        <dbReference type="ARBA" id="ARBA00001947"/>
    </source>
</evidence>
<keyword evidence="17" id="KW-1185">Reference proteome</keyword>
<keyword evidence="13" id="KW-1015">Disulfide bond</keyword>
<evidence type="ECO:0000256" key="13">
    <source>
        <dbReference type="ARBA" id="ARBA00023157"/>
    </source>
</evidence>
<evidence type="ECO:0000256" key="6">
    <source>
        <dbReference type="ARBA" id="ARBA00022723"/>
    </source>
</evidence>
<dbReference type="InterPro" id="IPR036990">
    <property type="entry name" value="M14A-like_propep"/>
</dbReference>
<evidence type="ECO:0000256" key="4">
    <source>
        <dbReference type="ARBA" id="ARBA00022645"/>
    </source>
</evidence>
<dbReference type="Proteomes" id="UP001323405">
    <property type="component" value="Unassembled WGS sequence"/>
</dbReference>
<protein>
    <recommendedName>
        <fullName evidence="15">Peptidase M14 domain-containing protein</fullName>
    </recommendedName>
</protein>
<dbReference type="Gene3D" id="3.30.70.340">
    <property type="entry name" value="Metallocarboxypeptidase-like"/>
    <property type="match status" value="1"/>
</dbReference>
<name>A0ABR0G262_9PEZI</name>
<feature type="domain" description="Peptidase M14" evidence="15">
    <location>
        <begin position="166"/>
        <end position="467"/>
    </location>
</feature>
<comment type="cofactor">
    <cofactor evidence="1">
        <name>Zn(2+)</name>
        <dbReference type="ChEBI" id="CHEBI:29105"/>
    </cofactor>
</comment>
<proteinExistence type="inferred from homology"/>
<dbReference type="SUPFAM" id="SSF53187">
    <property type="entry name" value="Zn-dependent exopeptidases"/>
    <property type="match status" value="1"/>
</dbReference>
<dbReference type="Pfam" id="PF00246">
    <property type="entry name" value="Peptidase_M14"/>
    <property type="match status" value="1"/>
</dbReference>
<keyword evidence="6" id="KW-0479">Metal-binding</keyword>
<dbReference type="PANTHER" id="PTHR11705">
    <property type="entry name" value="PROTEASE FAMILY M14 CARBOXYPEPTIDASE A,B"/>
    <property type="match status" value="1"/>
</dbReference>